<reference evidence="2" key="1">
    <citation type="journal article" date="2019" name="Int. J. Syst. Evol. Microbiol.">
        <title>The Global Catalogue of Microorganisms (GCM) 10K type strain sequencing project: providing services to taxonomists for standard genome sequencing and annotation.</title>
        <authorList>
            <consortium name="The Broad Institute Genomics Platform"/>
            <consortium name="The Broad Institute Genome Sequencing Center for Infectious Disease"/>
            <person name="Wu L."/>
            <person name="Ma J."/>
        </authorList>
    </citation>
    <scope>NUCLEOTIDE SEQUENCE [LARGE SCALE GENOMIC DNA]</scope>
    <source>
        <strain evidence="2">JCM 32226</strain>
    </source>
</reference>
<evidence type="ECO:0000313" key="1">
    <source>
        <dbReference type="EMBL" id="GAA4504421.1"/>
    </source>
</evidence>
<dbReference type="EMBL" id="BAABFC010000029">
    <property type="protein sequence ID" value="GAA4504421.1"/>
    <property type="molecule type" value="Genomic_DNA"/>
</dbReference>
<protein>
    <submittedName>
        <fullName evidence="1">Uncharacterized protein</fullName>
    </submittedName>
</protein>
<comment type="caution">
    <text evidence="1">The sequence shown here is derived from an EMBL/GenBank/DDBJ whole genome shotgun (WGS) entry which is preliminary data.</text>
</comment>
<accession>A0ABP8QK89</accession>
<name>A0ABP8QK89_9GAMM</name>
<dbReference type="RefSeq" id="WP_345015031.1">
    <property type="nucleotide sequence ID" value="NZ_BAABFC010000029.1"/>
</dbReference>
<proteinExistence type="predicted"/>
<gene>
    <name evidence="1" type="ORF">GCM10023095_32390</name>
</gene>
<evidence type="ECO:0000313" key="2">
    <source>
        <dbReference type="Proteomes" id="UP001501321"/>
    </source>
</evidence>
<dbReference type="Proteomes" id="UP001501321">
    <property type="component" value="Unassembled WGS sequence"/>
</dbReference>
<keyword evidence="2" id="KW-1185">Reference proteome</keyword>
<organism evidence="1 2">
    <name type="scientific">Pseudaeromonas paramecii</name>
    <dbReference type="NCBI Taxonomy" id="2138166"/>
    <lineage>
        <taxon>Bacteria</taxon>
        <taxon>Pseudomonadati</taxon>
        <taxon>Pseudomonadota</taxon>
        <taxon>Gammaproteobacteria</taxon>
        <taxon>Aeromonadales</taxon>
        <taxon>Aeromonadaceae</taxon>
        <taxon>Pseudaeromonas</taxon>
    </lineage>
</organism>
<sequence>MQTLTWTDKDRLSLADGRLRLESAQGVIEIDLASCHAQWQARHPGVAALGLLCVGERDITAQPPYFHFFAGEGIRVQMSAARRRGLGYWRPGHGAQRSFLALQRTLEDAGWSTRDLS</sequence>